<comment type="caution">
    <text evidence="1">The sequence shown here is derived from an EMBL/GenBank/DDBJ whole genome shotgun (WGS) entry which is preliminary data.</text>
</comment>
<organism evidence="1 2">
    <name type="scientific">Candidatus Cryptobacteroides intestinavium</name>
    <dbReference type="NCBI Taxonomy" id="2840766"/>
    <lineage>
        <taxon>Bacteria</taxon>
        <taxon>Pseudomonadati</taxon>
        <taxon>Bacteroidota</taxon>
        <taxon>Bacteroidia</taxon>
        <taxon>Bacteroidales</taxon>
        <taxon>Candidatus Cryptobacteroides</taxon>
    </lineage>
</organism>
<protein>
    <recommendedName>
        <fullName evidence="3">Fibrobacter succinogenes major paralogous domain-containing protein</fullName>
    </recommendedName>
</protein>
<name>A0A9D9HIE4_9BACT</name>
<sequence length="682" mass="74450">MKKSFIIVSTVLVSLTACSVEETSLNRQEAEGITVNFLGHAYTDTKISIGDQGSDSKWPVLWSEGDRIGIISRVETTFMNAPADINSADAGSNTATFILTDPVEGVPSQDVVIYYPYSTYTNYSEGCINSFVTMEQKQARPGDSSHLGKYTTAYDAVTINADGLVEGQTPSAEFSLTHPVAYVRFAVSSSEFSGYSLEGVSLYCKDAAIAGDMAVSLEDGSITTETPRPYAIVTIEEPAALSSTQEVWMVTLPADLTGKDVYASVSMTDGKEHVTIPRKLNLGELKANAVNTITLDNISESDATAYPWYETHESRYLAGGWAYGPQNTFLATVDDEEITFDVKARGYFNGCREPKFARISFTNNLSPQHSCLTVNGMSTPNDGTDYRKQNYIEIGSDYTLDIIVNSPSNSSYLGWFGKVVICDENKKDLWAYSIWYCPGGITEQQYQNGVVMDRNLGNGYAPDNTTWHSVGAYYQWGRPFAFSWGANGLSTFEGIESASVTDLSISCEKPGIFFKTDGATNHGGDWYLGDHTGLRTDRKDDLWGNANSEALNGSAEKGTKSIFDPCPEGWMVASPAVIREVANGKDADFTTLGNVKYVTYNIGGGVISYYPFSGLKWASSGGNPGNNTNDIVAVWSNSSWGNYTSTDHNVYCMFYRDANGWSDQGGRAAGYNVRCMKDDDNR</sequence>
<gene>
    <name evidence="1" type="ORF">IAC06_06975</name>
</gene>
<dbReference type="PROSITE" id="PS51257">
    <property type="entry name" value="PROKAR_LIPOPROTEIN"/>
    <property type="match status" value="1"/>
</dbReference>
<dbReference type="AlphaFoldDB" id="A0A9D9HIE4"/>
<accession>A0A9D9HIE4</accession>
<dbReference type="Proteomes" id="UP000823661">
    <property type="component" value="Unassembled WGS sequence"/>
</dbReference>
<dbReference type="EMBL" id="JADIMI010000067">
    <property type="protein sequence ID" value="MBO8452609.1"/>
    <property type="molecule type" value="Genomic_DNA"/>
</dbReference>
<evidence type="ECO:0000313" key="1">
    <source>
        <dbReference type="EMBL" id="MBO8452609.1"/>
    </source>
</evidence>
<reference evidence="1" key="1">
    <citation type="submission" date="2020-10" db="EMBL/GenBank/DDBJ databases">
        <authorList>
            <person name="Gilroy R."/>
        </authorList>
    </citation>
    <scope>NUCLEOTIDE SEQUENCE</scope>
    <source>
        <strain evidence="1">B1-20833</strain>
    </source>
</reference>
<reference evidence="1" key="2">
    <citation type="journal article" date="2021" name="PeerJ">
        <title>Extensive microbial diversity within the chicken gut microbiome revealed by metagenomics and culture.</title>
        <authorList>
            <person name="Gilroy R."/>
            <person name="Ravi A."/>
            <person name="Getino M."/>
            <person name="Pursley I."/>
            <person name="Horton D.L."/>
            <person name="Alikhan N.F."/>
            <person name="Baker D."/>
            <person name="Gharbi K."/>
            <person name="Hall N."/>
            <person name="Watson M."/>
            <person name="Adriaenssens E.M."/>
            <person name="Foster-Nyarko E."/>
            <person name="Jarju S."/>
            <person name="Secka A."/>
            <person name="Antonio M."/>
            <person name="Oren A."/>
            <person name="Chaudhuri R.R."/>
            <person name="La Ragione R."/>
            <person name="Hildebrand F."/>
            <person name="Pallen M.J."/>
        </authorList>
    </citation>
    <scope>NUCLEOTIDE SEQUENCE</scope>
    <source>
        <strain evidence="1">B1-20833</strain>
    </source>
</reference>
<evidence type="ECO:0000313" key="2">
    <source>
        <dbReference type="Proteomes" id="UP000823661"/>
    </source>
</evidence>
<evidence type="ECO:0008006" key="3">
    <source>
        <dbReference type="Google" id="ProtNLM"/>
    </source>
</evidence>
<proteinExistence type="predicted"/>